<evidence type="ECO:0000256" key="1">
    <source>
        <dbReference type="ARBA" id="ARBA00023125"/>
    </source>
</evidence>
<dbReference type="PANTHER" id="PTHR46558">
    <property type="entry name" value="TRACRIPTIONAL REGULATORY PROTEIN-RELATED-RELATED"/>
    <property type="match status" value="1"/>
</dbReference>
<dbReference type="SMART" id="SM00530">
    <property type="entry name" value="HTH_XRE"/>
    <property type="match status" value="1"/>
</dbReference>
<evidence type="ECO:0000313" key="5">
    <source>
        <dbReference type="Proteomes" id="UP000824179"/>
    </source>
</evidence>
<dbReference type="InterPro" id="IPR010982">
    <property type="entry name" value="Lambda_DNA-bd_dom_sf"/>
</dbReference>
<dbReference type="InterPro" id="IPR001387">
    <property type="entry name" value="Cro/C1-type_HTH"/>
</dbReference>
<dbReference type="GO" id="GO:0003677">
    <property type="term" value="F:DNA binding"/>
    <property type="evidence" value="ECO:0007669"/>
    <property type="project" value="UniProtKB-KW"/>
</dbReference>
<dbReference type="Pfam" id="PF01381">
    <property type="entry name" value="HTH_3"/>
    <property type="match status" value="1"/>
</dbReference>
<reference evidence="4" key="2">
    <citation type="journal article" date="2021" name="PeerJ">
        <title>Extensive microbial diversity within the chicken gut microbiome revealed by metagenomics and culture.</title>
        <authorList>
            <person name="Gilroy R."/>
            <person name="Ravi A."/>
            <person name="Getino M."/>
            <person name="Pursley I."/>
            <person name="Horton D.L."/>
            <person name="Alikhan N.F."/>
            <person name="Baker D."/>
            <person name="Gharbi K."/>
            <person name="Hall N."/>
            <person name="Watson M."/>
            <person name="Adriaenssens E.M."/>
            <person name="Foster-Nyarko E."/>
            <person name="Jarju S."/>
            <person name="Secka A."/>
            <person name="Antonio M."/>
            <person name="Oren A."/>
            <person name="Chaudhuri R.R."/>
            <person name="La Ragione R."/>
            <person name="Hildebrand F."/>
            <person name="Pallen M.J."/>
        </authorList>
    </citation>
    <scope>NUCLEOTIDE SEQUENCE</scope>
    <source>
        <strain evidence="4">ChiW25-3613</strain>
    </source>
</reference>
<evidence type="ECO:0000313" key="4">
    <source>
        <dbReference type="EMBL" id="HIR39498.1"/>
    </source>
</evidence>
<dbReference type="AlphaFoldDB" id="A0A9D1DB86"/>
<feature type="transmembrane region" description="Helical" evidence="2">
    <location>
        <begin position="272"/>
        <end position="294"/>
    </location>
</feature>
<keyword evidence="2" id="KW-0812">Transmembrane</keyword>
<evidence type="ECO:0000259" key="3">
    <source>
        <dbReference type="PROSITE" id="PS50943"/>
    </source>
</evidence>
<dbReference type="Proteomes" id="UP000824179">
    <property type="component" value="Unassembled WGS sequence"/>
</dbReference>
<sequence>MEKKTMGKFIAALRQAKGLTQKELGDMLYVSNKAVSRWENDECTPDLNLIPAIADIFGVTCDELLRGERRQGSEQAANEGTATTERGKRQLEGILRKKYATFRNLSFISFGLAFLGLIAAIICICIRYNGVSNGAWSTHHPDIGWLTFLLAAIFAAGGIICEACFAMNGIFKDEEEFAEYKNTTGQHNARILKLAMAAIMTCAALIGLCLPQLWASYSEAVPYLIFGSGLACIFSLAAYGIYFKCVRPKMIADGAICYTNEQALTTAENNKLLFKISLICGIIYILLAIFIILIPQLDDIFWVENGTASAYYGDTARSVAGIAMMADAVAGIASYFGIIAARNRRKKLNKN</sequence>
<dbReference type="CDD" id="cd00093">
    <property type="entry name" value="HTH_XRE"/>
    <property type="match status" value="1"/>
</dbReference>
<keyword evidence="2" id="KW-1133">Transmembrane helix</keyword>
<proteinExistence type="predicted"/>
<dbReference type="EMBL" id="DVHB01000067">
    <property type="protein sequence ID" value="HIR39498.1"/>
    <property type="molecule type" value="Genomic_DNA"/>
</dbReference>
<accession>A0A9D1DB86</accession>
<reference evidence="4" key="1">
    <citation type="submission" date="2020-10" db="EMBL/GenBank/DDBJ databases">
        <authorList>
            <person name="Gilroy R."/>
        </authorList>
    </citation>
    <scope>NUCLEOTIDE SEQUENCE</scope>
    <source>
        <strain evidence="4">ChiW25-3613</strain>
    </source>
</reference>
<keyword evidence="1" id="KW-0238">DNA-binding</keyword>
<name>A0A9D1DB86_9FIRM</name>
<keyword evidence="2" id="KW-0472">Membrane</keyword>
<dbReference type="PANTHER" id="PTHR46558:SF4">
    <property type="entry name" value="DNA-BIDING PHAGE PROTEIN"/>
    <property type="match status" value="1"/>
</dbReference>
<gene>
    <name evidence="4" type="ORF">IAB90_03855</name>
</gene>
<comment type="caution">
    <text evidence="4">The sequence shown here is derived from an EMBL/GenBank/DDBJ whole genome shotgun (WGS) entry which is preliminary data.</text>
</comment>
<feature type="domain" description="HTH cro/C1-type" evidence="3">
    <location>
        <begin position="10"/>
        <end position="64"/>
    </location>
</feature>
<feature type="transmembrane region" description="Helical" evidence="2">
    <location>
        <begin position="191"/>
        <end position="214"/>
    </location>
</feature>
<dbReference type="SUPFAM" id="SSF47413">
    <property type="entry name" value="lambda repressor-like DNA-binding domains"/>
    <property type="match status" value="1"/>
</dbReference>
<dbReference type="Gene3D" id="1.10.260.40">
    <property type="entry name" value="lambda repressor-like DNA-binding domains"/>
    <property type="match status" value="1"/>
</dbReference>
<evidence type="ECO:0000256" key="2">
    <source>
        <dbReference type="SAM" id="Phobius"/>
    </source>
</evidence>
<dbReference type="PROSITE" id="PS50943">
    <property type="entry name" value="HTH_CROC1"/>
    <property type="match status" value="1"/>
</dbReference>
<feature type="transmembrane region" description="Helical" evidence="2">
    <location>
        <begin position="319"/>
        <end position="341"/>
    </location>
</feature>
<protein>
    <submittedName>
        <fullName evidence="4">Helix-turn-helix transcriptional regulator</fullName>
    </submittedName>
</protein>
<organism evidence="4 5">
    <name type="scientific">Candidatus Coproplasma stercoripullorum</name>
    <dbReference type="NCBI Taxonomy" id="2840751"/>
    <lineage>
        <taxon>Bacteria</taxon>
        <taxon>Bacillati</taxon>
        <taxon>Bacillota</taxon>
        <taxon>Clostridia</taxon>
        <taxon>Eubacteriales</taxon>
        <taxon>Candidatus Coproplasma</taxon>
    </lineage>
</organism>
<feature type="transmembrane region" description="Helical" evidence="2">
    <location>
        <begin position="105"/>
        <end position="131"/>
    </location>
</feature>
<feature type="transmembrane region" description="Helical" evidence="2">
    <location>
        <begin position="220"/>
        <end position="242"/>
    </location>
</feature>
<feature type="transmembrane region" description="Helical" evidence="2">
    <location>
        <begin position="143"/>
        <end position="171"/>
    </location>
</feature>